<keyword evidence="4" id="KW-1003">Cell membrane</keyword>
<organism evidence="10 11">
    <name type="scientific">Desertihabitans brevis</name>
    <dbReference type="NCBI Taxonomy" id="2268447"/>
    <lineage>
        <taxon>Bacteria</taxon>
        <taxon>Bacillati</taxon>
        <taxon>Actinomycetota</taxon>
        <taxon>Actinomycetes</taxon>
        <taxon>Propionibacteriales</taxon>
        <taxon>Propionibacteriaceae</taxon>
        <taxon>Desertihabitans</taxon>
    </lineage>
</organism>
<keyword evidence="7" id="KW-0472">Membrane</keyword>
<dbReference type="AlphaFoldDB" id="A0A367YSM8"/>
<evidence type="ECO:0000256" key="4">
    <source>
        <dbReference type="ARBA" id="ARBA00022475"/>
    </source>
</evidence>
<dbReference type="PANTHER" id="PTHR43297:SF2">
    <property type="entry name" value="DIPEPTIDE TRANSPORT ATP-BINDING PROTEIN DPPD"/>
    <property type="match status" value="1"/>
</dbReference>
<dbReference type="SMART" id="SM00382">
    <property type="entry name" value="AAA"/>
    <property type="match status" value="1"/>
</dbReference>
<evidence type="ECO:0000256" key="5">
    <source>
        <dbReference type="ARBA" id="ARBA00022741"/>
    </source>
</evidence>
<feature type="region of interest" description="Disordered" evidence="8">
    <location>
        <begin position="1"/>
        <end position="27"/>
    </location>
</feature>
<keyword evidence="5" id="KW-0547">Nucleotide-binding</keyword>
<protein>
    <submittedName>
        <fullName evidence="10">ABC transporter ATP-binding protein</fullName>
    </submittedName>
</protein>
<comment type="similarity">
    <text evidence="2">Belongs to the ABC transporter superfamily.</text>
</comment>
<evidence type="ECO:0000313" key="10">
    <source>
        <dbReference type="EMBL" id="RCK68001.1"/>
    </source>
</evidence>
<dbReference type="GO" id="GO:0005524">
    <property type="term" value="F:ATP binding"/>
    <property type="evidence" value="ECO:0007669"/>
    <property type="project" value="UniProtKB-KW"/>
</dbReference>
<evidence type="ECO:0000259" key="9">
    <source>
        <dbReference type="PROSITE" id="PS50893"/>
    </source>
</evidence>
<dbReference type="RefSeq" id="WP_114128141.1">
    <property type="nucleotide sequence ID" value="NZ_QOUI01000015.1"/>
</dbReference>
<comment type="subcellular location">
    <subcellularLocation>
        <location evidence="1">Cell membrane</location>
        <topology evidence="1">Peripheral membrane protein</topology>
    </subcellularLocation>
</comment>
<evidence type="ECO:0000256" key="6">
    <source>
        <dbReference type="ARBA" id="ARBA00022840"/>
    </source>
</evidence>
<name>A0A367YSM8_9ACTN</name>
<keyword evidence="6 10" id="KW-0067">ATP-binding</keyword>
<comment type="caution">
    <text evidence="10">The sequence shown here is derived from an EMBL/GenBank/DDBJ whole genome shotgun (WGS) entry which is preliminary data.</text>
</comment>
<feature type="domain" description="ABC transporter" evidence="9">
    <location>
        <begin position="31"/>
        <end position="281"/>
    </location>
</feature>
<dbReference type="EMBL" id="QOUI01000015">
    <property type="protein sequence ID" value="RCK68001.1"/>
    <property type="molecule type" value="Genomic_DNA"/>
</dbReference>
<dbReference type="Proteomes" id="UP000252770">
    <property type="component" value="Unassembled WGS sequence"/>
</dbReference>
<dbReference type="GO" id="GO:0016887">
    <property type="term" value="F:ATP hydrolysis activity"/>
    <property type="evidence" value="ECO:0007669"/>
    <property type="project" value="InterPro"/>
</dbReference>
<evidence type="ECO:0000256" key="8">
    <source>
        <dbReference type="SAM" id="MobiDB-lite"/>
    </source>
</evidence>
<evidence type="ECO:0000256" key="1">
    <source>
        <dbReference type="ARBA" id="ARBA00004202"/>
    </source>
</evidence>
<dbReference type="PROSITE" id="PS50893">
    <property type="entry name" value="ABC_TRANSPORTER_2"/>
    <property type="match status" value="1"/>
</dbReference>
<dbReference type="Pfam" id="PF08352">
    <property type="entry name" value="oligo_HPY"/>
    <property type="match status" value="1"/>
</dbReference>
<dbReference type="PROSITE" id="PS00211">
    <property type="entry name" value="ABC_TRANSPORTER_1"/>
    <property type="match status" value="1"/>
</dbReference>
<proteinExistence type="inferred from homology"/>
<dbReference type="GO" id="GO:0005886">
    <property type="term" value="C:plasma membrane"/>
    <property type="evidence" value="ECO:0007669"/>
    <property type="project" value="UniProtKB-SubCell"/>
</dbReference>
<keyword evidence="3" id="KW-0813">Transport</keyword>
<dbReference type="NCBIfam" id="TIGR01727">
    <property type="entry name" value="oligo_HPY"/>
    <property type="match status" value="1"/>
</dbReference>
<feature type="compositionally biased region" description="Polar residues" evidence="8">
    <location>
        <begin position="1"/>
        <end position="13"/>
    </location>
</feature>
<dbReference type="InterPro" id="IPR050388">
    <property type="entry name" value="ABC_Ni/Peptide_Import"/>
</dbReference>
<dbReference type="FunFam" id="3.40.50.300:FF:000016">
    <property type="entry name" value="Oligopeptide ABC transporter ATP-binding component"/>
    <property type="match status" value="1"/>
</dbReference>
<evidence type="ECO:0000256" key="2">
    <source>
        <dbReference type="ARBA" id="ARBA00005417"/>
    </source>
</evidence>
<dbReference type="InterPro" id="IPR013563">
    <property type="entry name" value="Oligopep_ABC_C"/>
</dbReference>
<dbReference type="CDD" id="cd03257">
    <property type="entry name" value="ABC_NikE_OppD_transporters"/>
    <property type="match status" value="1"/>
</dbReference>
<dbReference type="Pfam" id="PF00005">
    <property type="entry name" value="ABC_tran"/>
    <property type="match status" value="1"/>
</dbReference>
<gene>
    <name evidence="10" type="ORF">DT076_18255</name>
</gene>
<reference evidence="10 11" key="1">
    <citation type="submission" date="2018-07" db="EMBL/GenBank/DDBJ databases">
        <title>Desertimonas flava gen. nov. sp. nov.</title>
        <authorList>
            <person name="Liu S."/>
        </authorList>
    </citation>
    <scope>NUCLEOTIDE SEQUENCE [LARGE SCALE GENOMIC DNA]</scope>
    <source>
        <strain evidence="10 11">16Sb5-5</strain>
    </source>
</reference>
<dbReference type="InterPro" id="IPR003593">
    <property type="entry name" value="AAA+_ATPase"/>
</dbReference>
<evidence type="ECO:0000256" key="7">
    <source>
        <dbReference type="ARBA" id="ARBA00023136"/>
    </source>
</evidence>
<dbReference type="InterPro" id="IPR017871">
    <property type="entry name" value="ABC_transporter-like_CS"/>
</dbReference>
<dbReference type="InterPro" id="IPR003439">
    <property type="entry name" value="ABC_transporter-like_ATP-bd"/>
</dbReference>
<dbReference type="PANTHER" id="PTHR43297">
    <property type="entry name" value="OLIGOPEPTIDE TRANSPORT ATP-BINDING PROTEIN APPD"/>
    <property type="match status" value="1"/>
</dbReference>
<sequence>MSTTTQVPPTHSSPWLEPRAAGATEPAPPALRVTDLVTEFRSHRSSLRAVDGVSFSVPRRQVLAVIGESGSGKSAMLRSIIGINPPSALIEGRVELNGVDILSLPARERRRVRGRDISMVFQDPLTALDPVYTIGQQLVETVLKHRPGASRADARQRSLELLELVQIPSAEARLRAYPSQLSGGMRQRVVIAMAIAGRPQVLLADEPTTALDVTVQARMIRLFRQIQQEVDAGLVLVTHDLGVAAELADEVAVMYAGRFVERGTAQQVLTAPQHPYTEGLVEANVRAGQDRRPRAIIGAPPSLTRLPAGCSFAPRCSYAVADCWSTPPPVRTIDAAGSAPSGSSSVPHWSRCLLVPQQ</sequence>
<evidence type="ECO:0000256" key="3">
    <source>
        <dbReference type="ARBA" id="ARBA00022448"/>
    </source>
</evidence>
<dbReference type="InterPro" id="IPR027417">
    <property type="entry name" value="P-loop_NTPase"/>
</dbReference>
<dbReference type="GO" id="GO:0015833">
    <property type="term" value="P:peptide transport"/>
    <property type="evidence" value="ECO:0007669"/>
    <property type="project" value="InterPro"/>
</dbReference>
<dbReference type="Gene3D" id="3.40.50.300">
    <property type="entry name" value="P-loop containing nucleotide triphosphate hydrolases"/>
    <property type="match status" value="1"/>
</dbReference>
<dbReference type="SUPFAM" id="SSF52540">
    <property type="entry name" value="P-loop containing nucleoside triphosphate hydrolases"/>
    <property type="match status" value="1"/>
</dbReference>
<accession>A0A367YSM8</accession>
<keyword evidence="11" id="KW-1185">Reference proteome</keyword>
<evidence type="ECO:0000313" key="11">
    <source>
        <dbReference type="Proteomes" id="UP000252770"/>
    </source>
</evidence>